<gene>
    <name evidence="2" type="ORF">GCM10022404_18100</name>
</gene>
<accession>A0ABP7K7H5</accession>
<dbReference type="RefSeq" id="WP_344846540.1">
    <property type="nucleotide sequence ID" value="NZ_BAABDF010000007.1"/>
</dbReference>
<dbReference type="PANTHER" id="PTHR38030:SF2">
    <property type="entry name" value="PROTOPORPHYRINOGEN IX DEHYDROGENASE [QUINONE]"/>
    <property type="match status" value="1"/>
</dbReference>
<sequence>MKILVAYASSDGQTRKICRFAADRFADAGHAVELLSLVDADGIDLARFDAVLLAASIHMGHYQEALTEFCASRADMLSTMPSLLLSVSLSAAGHVAEDWRGLEKTLDEFISATEWTPGRVEQIAGAYKPSTYSVFRRYVMRRIVAQRDPSADPNLDVEYTDWAALKRVLDDWTGSITAPTDD</sequence>
<dbReference type="InterPro" id="IPR029039">
    <property type="entry name" value="Flavoprotein-like_sf"/>
</dbReference>
<dbReference type="SUPFAM" id="SSF52218">
    <property type="entry name" value="Flavoproteins"/>
    <property type="match status" value="1"/>
</dbReference>
<dbReference type="Pfam" id="PF12724">
    <property type="entry name" value="Flavodoxin_5"/>
    <property type="match status" value="1"/>
</dbReference>
<dbReference type="Gene3D" id="3.40.50.360">
    <property type="match status" value="1"/>
</dbReference>
<dbReference type="PANTHER" id="PTHR38030">
    <property type="entry name" value="PROTOPORPHYRINOGEN IX DEHYDROGENASE [MENAQUINONE]"/>
    <property type="match status" value="1"/>
</dbReference>
<protein>
    <recommendedName>
        <fullName evidence="1">Flavodoxin domain-containing protein</fullName>
    </recommendedName>
</protein>
<evidence type="ECO:0000313" key="2">
    <source>
        <dbReference type="EMBL" id="GAA3868372.1"/>
    </source>
</evidence>
<organism evidence="2 3">
    <name type="scientific">Celeribacter arenosi</name>
    <dbReference type="NCBI Taxonomy" id="792649"/>
    <lineage>
        <taxon>Bacteria</taxon>
        <taxon>Pseudomonadati</taxon>
        <taxon>Pseudomonadota</taxon>
        <taxon>Alphaproteobacteria</taxon>
        <taxon>Rhodobacterales</taxon>
        <taxon>Roseobacteraceae</taxon>
        <taxon>Celeribacter</taxon>
    </lineage>
</organism>
<feature type="domain" description="Flavodoxin" evidence="1">
    <location>
        <begin position="4"/>
        <end position="147"/>
    </location>
</feature>
<dbReference type="InterPro" id="IPR026816">
    <property type="entry name" value="Flavodoxin_dom"/>
</dbReference>
<reference evidence="3" key="1">
    <citation type="journal article" date="2019" name="Int. J. Syst. Evol. Microbiol.">
        <title>The Global Catalogue of Microorganisms (GCM) 10K type strain sequencing project: providing services to taxonomists for standard genome sequencing and annotation.</title>
        <authorList>
            <consortium name="The Broad Institute Genomics Platform"/>
            <consortium name="The Broad Institute Genome Sequencing Center for Infectious Disease"/>
            <person name="Wu L."/>
            <person name="Ma J."/>
        </authorList>
    </citation>
    <scope>NUCLEOTIDE SEQUENCE [LARGE SCALE GENOMIC DNA]</scope>
    <source>
        <strain evidence="3">JCM 17190</strain>
    </source>
</reference>
<comment type="caution">
    <text evidence="2">The sequence shown here is derived from an EMBL/GenBank/DDBJ whole genome shotgun (WGS) entry which is preliminary data.</text>
</comment>
<proteinExistence type="predicted"/>
<dbReference type="EMBL" id="BAABDF010000007">
    <property type="protein sequence ID" value="GAA3868372.1"/>
    <property type="molecule type" value="Genomic_DNA"/>
</dbReference>
<name>A0ABP7K7H5_9RHOB</name>
<evidence type="ECO:0000259" key="1">
    <source>
        <dbReference type="Pfam" id="PF12724"/>
    </source>
</evidence>
<dbReference type="InterPro" id="IPR052200">
    <property type="entry name" value="Protoporphyrinogen_IX_DH"/>
</dbReference>
<keyword evidence="3" id="KW-1185">Reference proteome</keyword>
<dbReference type="Proteomes" id="UP001399917">
    <property type="component" value="Unassembled WGS sequence"/>
</dbReference>
<evidence type="ECO:0000313" key="3">
    <source>
        <dbReference type="Proteomes" id="UP001399917"/>
    </source>
</evidence>